<sequence length="100" mass="11250">MASYSVRFYSGSEYEAIDTKINVLLPPGDTVSLDKDEQIVFLSSISMEAIHLGTSSSYKQSYLLLELLFPTTSTRTYHFLKAYKLDYAANSTIPQNTSYT</sequence>
<accession>A0ABR3JFB2</accession>
<gene>
    <name evidence="1" type="ORF">HGRIS_003388</name>
</gene>
<comment type="caution">
    <text evidence="1">The sequence shown here is derived from an EMBL/GenBank/DDBJ whole genome shotgun (WGS) entry which is preliminary data.</text>
</comment>
<protein>
    <submittedName>
        <fullName evidence="1">Uncharacterized protein</fullName>
    </submittedName>
</protein>
<keyword evidence="2" id="KW-1185">Reference proteome</keyword>
<evidence type="ECO:0000313" key="2">
    <source>
        <dbReference type="Proteomes" id="UP001556367"/>
    </source>
</evidence>
<proteinExistence type="predicted"/>
<dbReference type="EMBL" id="JASNQZ010000007">
    <property type="protein sequence ID" value="KAL0954404.1"/>
    <property type="molecule type" value="Genomic_DNA"/>
</dbReference>
<evidence type="ECO:0000313" key="1">
    <source>
        <dbReference type="EMBL" id="KAL0954404.1"/>
    </source>
</evidence>
<name>A0ABR3JFB2_9AGAR</name>
<dbReference type="Proteomes" id="UP001556367">
    <property type="component" value="Unassembled WGS sequence"/>
</dbReference>
<reference evidence="2" key="1">
    <citation type="submission" date="2024-06" db="EMBL/GenBank/DDBJ databases">
        <title>Multi-omics analyses provide insights into the biosynthesis of the anticancer antibiotic pleurotin in Hohenbuehelia grisea.</title>
        <authorList>
            <person name="Weaver J.A."/>
            <person name="Alberti F."/>
        </authorList>
    </citation>
    <scope>NUCLEOTIDE SEQUENCE [LARGE SCALE GENOMIC DNA]</scope>
    <source>
        <strain evidence="2">T-177</strain>
    </source>
</reference>
<organism evidence="1 2">
    <name type="scientific">Hohenbuehelia grisea</name>
    <dbReference type="NCBI Taxonomy" id="104357"/>
    <lineage>
        <taxon>Eukaryota</taxon>
        <taxon>Fungi</taxon>
        <taxon>Dikarya</taxon>
        <taxon>Basidiomycota</taxon>
        <taxon>Agaricomycotina</taxon>
        <taxon>Agaricomycetes</taxon>
        <taxon>Agaricomycetidae</taxon>
        <taxon>Agaricales</taxon>
        <taxon>Pleurotineae</taxon>
        <taxon>Pleurotaceae</taxon>
        <taxon>Hohenbuehelia</taxon>
    </lineage>
</organism>